<organism evidence="3 4">
    <name type="scientific">Afipia carboxidovorans (strain ATCC 49405 / DSM 1227 / KCTC 32145 / OM5)</name>
    <name type="common">Oligotropha carboxidovorans</name>
    <dbReference type="NCBI Taxonomy" id="504832"/>
    <lineage>
        <taxon>Bacteria</taxon>
        <taxon>Pseudomonadati</taxon>
        <taxon>Pseudomonadota</taxon>
        <taxon>Alphaproteobacteria</taxon>
        <taxon>Hyphomicrobiales</taxon>
        <taxon>Nitrobacteraceae</taxon>
        <taxon>Afipia</taxon>
    </lineage>
</organism>
<dbReference type="eggNOG" id="COG5343">
    <property type="taxonomic scope" value="Bacteria"/>
</dbReference>
<dbReference type="AlphaFoldDB" id="F8BS78"/>
<dbReference type="GO" id="GO:0016989">
    <property type="term" value="F:sigma factor antagonist activity"/>
    <property type="evidence" value="ECO:0007669"/>
    <property type="project" value="TreeGrafter"/>
</dbReference>
<dbReference type="InterPro" id="IPR051474">
    <property type="entry name" value="Anti-sigma-K/W_factor"/>
</dbReference>
<dbReference type="Proteomes" id="UP000007730">
    <property type="component" value="Chromosome"/>
</dbReference>
<dbReference type="KEGG" id="ocg:OCA5_c09930"/>
<dbReference type="Pfam" id="PF10099">
    <property type="entry name" value="RskA_C"/>
    <property type="match status" value="1"/>
</dbReference>
<reference evidence="3 4" key="1">
    <citation type="journal article" date="2011" name="J. Bacteriol.">
        <title>Complete genome sequences of the chemolithoautotrophic Oligotropha carboxidovorans strains OM4 and OM5.</title>
        <authorList>
            <person name="Volland S."/>
            <person name="Rachinger M."/>
            <person name="Strittmatter A."/>
            <person name="Daniel R."/>
            <person name="Gottschalk G."/>
            <person name="Meyer O."/>
        </authorList>
    </citation>
    <scope>NUCLEOTIDE SEQUENCE [LARGE SCALE GENOMIC DNA]</scope>
    <source>
        <strain evidence="4">ATCC 49405 / DSM 1227 / KCTC 32145 / OM5</strain>
    </source>
</reference>
<dbReference type="GO" id="GO:0005886">
    <property type="term" value="C:plasma membrane"/>
    <property type="evidence" value="ECO:0007669"/>
    <property type="project" value="InterPro"/>
</dbReference>
<keyword evidence="4" id="KW-1185">Reference proteome</keyword>
<evidence type="ECO:0000313" key="3">
    <source>
        <dbReference type="EMBL" id="AEI05713.1"/>
    </source>
</evidence>
<feature type="compositionally biased region" description="Basic and acidic residues" evidence="1">
    <location>
        <begin position="142"/>
        <end position="161"/>
    </location>
</feature>
<dbReference type="STRING" id="504832.OCA5_c09930"/>
<feature type="domain" description="Anti-sigma K factor RskA C-terminal" evidence="2">
    <location>
        <begin position="192"/>
        <end position="334"/>
    </location>
</feature>
<feature type="region of interest" description="Disordered" evidence="1">
    <location>
        <begin position="120"/>
        <end position="161"/>
    </location>
</feature>
<dbReference type="OrthoDB" id="9816387at2"/>
<name>F8BS78_AFIC5</name>
<dbReference type="InterPro" id="IPR018764">
    <property type="entry name" value="RskA_C"/>
</dbReference>
<dbReference type="PANTHER" id="PTHR37461:SF1">
    <property type="entry name" value="ANTI-SIGMA-K FACTOR RSKA"/>
    <property type="match status" value="1"/>
</dbReference>
<evidence type="ECO:0000259" key="2">
    <source>
        <dbReference type="Pfam" id="PF10099"/>
    </source>
</evidence>
<evidence type="ECO:0000256" key="1">
    <source>
        <dbReference type="SAM" id="MobiDB-lite"/>
    </source>
</evidence>
<evidence type="ECO:0000313" key="4">
    <source>
        <dbReference type="Proteomes" id="UP000007730"/>
    </source>
</evidence>
<dbReference type="EMBL" id="CP002826">
    <property type="protein sequence ID" value="AEI05713.1"/>
    <property type="molecule type" value="Genomic_DNA"/>
</dbReference>
<protein>
    <recommendedName>
        <fullName evidence="2">Anti-sigma K factor RskA C-terminal domain-containing protein</fullName>
    </recommendedName>
</protein>
<dbReference type="GO" id="GO:0006417">
    <property type="term" value="P:regulation of translation"/>
    <property type="evidence" value="ECO:0007669"/>
    <property type="project" value="TreeGrafter"/>
</dbReference>
<accession>F8BS78</accession>
<sequence>MAYSEDHIALAAEYALGTLDADERALVETMMIVDPGFLAIVHAWERKLAPLHQMVSPVEPPGLLWERIRTAIPPREKPVAPVVESPVDAVDMTATDLAATDSAAPNLAAADVAAAEVTPDAPSAGGALPLADGASDPSLASESDRLTETDAAPKADAELTSRDMAVASATADRLAQREPAKASSGFGRLMALIAAAFAALAGLQIVGPQWLPAALRPKPEIRVEKVLIPPPPPAAQFVAALQSDARDPGFVLSIDARTRRYTVRRVGPPPPAGTSYELWIVPAGTNEPRSLGVIGADTFTTSDALASFDAATVNGAIYAVTPEPEGGAPNGKPTAQPLWAGKLYESVPAR</sequence>
<dbReference type="HOGENOM" id="CLU_075065_0_0_5"/>
<gene>
    <name evidence="3" type="ordered locus">OCA5_c09930</name>
</gene>
<dbReference type="RefSeq" id="WP_013912901.1">
    <property type="nucleotide sequence ID" value="NC_011386.1"/>
</dbReference>
<proteinExistence type="predicted"/>
<dbReference type="PANTHER" id="PTHR37461">
    <property type="entry name" value="ANTI-SIGMA-K FACTOR RSKA"/>
    <property type="match status" value="1"/>
</dbReference>